<proteinExistence type="predicted"/>
<keyword evidence="2" id="KW-1185">Reference proteome</keyword>
<dbReference type="GO" id="GO:0003964">
    <property type="term" value="F:RNA-directed DNA polymerase activity"/>
    <property type="evidence" value="ECO:0007669"/>
    <property type="project" value="UniProtKB-KW"/>
</dbReference>
<protein>
    <submittedName>
        <fullName evidence="1">Endonuclease-reverse transcriptase</fullName>
    </submittedName>
</protein>
<name>A0A0L7KSM1_OPEBR</name>
<keyword evidence="1" id="KW-0548">Nucleotidyltransferase</keyword>
<keyword evidence="1" id="KW-0695">RNA-directed DNA polymerase</keyword>
<keyword evidence="1" id="KW-0540">Nuclease</keyword>
<dbReference type="EMBL" id="JTDY01006131">
    <property type="protein sequence ID" value="KOB66263.1"/>
    <property type="molecule type" value="Genomic_DNA"/>
</dbReference>
<dbReference type="Proteomes" id="UP000037510">
    <property type="component" value="Unassembled WGS sequence"/>
</dbReference>
<evidence type="ECO:0000313" key="1">
    <source>
        <dbReference type="EMBL" id="KOB66263.1"/>
    </source>
</evidence>
<keyword evidence="1" id="KW-0808">Transferase</keyword>
<gene>
    <name evidence="1" type="ORF">OBRU01_21470</name>
</gene>
<evidence type="ECO:0000313" key="2">
    <source>
        <dbReference type="Proteomes" id="UP000037510"/>
    </source>
</evidence>
<reference evidence="1 2" key="1">
    <citation type="journal article" date="2015" name="Genome Biol. Evol.">
        <title>The genome of winter moth (Operophtera brumata) provides a genomic perspective on sexual dimorphism and phenology.</title>
        <authorList>
            <person name="Derks M.F."/>
            <person name="Smit S."/>
            <person name="Salis L."/>
            <person name="Schijlen E."/>
            <person name="Bossers A."/>
            <person name="Mateman C."/>
            <person name="Pijl A.S."/>
            <person name="de Ridder D."/>
            <person name="Groenen M.A."/>
            <person name="Visser M.E."/>
            <person name="Megens H.J."/>
        </authorList>
    </citation>
    <scope>NUCLEOTIDE SEQUENCE [LARGE SCALE GENOMIC DNA]</scope>
    <source>
        <strain evidence="1">WM2013NL</strain>
        <tissue evidence="1">Head and thorax</tissue>
    </source>
</reference>
<comment type="caution">
    <text evidence="1">The sequence shown here is derived from an EMBL/GenBank/DDBJ whole genome shotgun (WGS) entry which is preliminary data.</text>
</comment>
<feature type="non-terminal residue" evidence="1">
    <location>
        <position position="305"/>
    </location>
</feature>
<dbReference type="AlphaFoldDB" id="A0A0L7KSM1"/>
<dbReference type="GO" id="GO:0004519">
    <property type="term" value="F:endonuclease activity"/>
    <property type="evidence" value="ECO:0007669"/>
    <property type="project" value="UniProtKB-KW"/>
</dbReference>
<accession>A0A0L7KSM1</accession>
<keyword evidence="1" id="KW-0378">Hydrolase</keyword>
<keyword evidence="1" id="KW-0255">Endonuclease</keyword>
<sequence>MLHHGAGEERALCLTGPELCQVPTACYIVELARSARCASPGLSCVSISREQGEGPAGCGAPHAAASVPRWHRFLHCAQTRGACGRYAYLALTQAVRRAQHLTGTGRGAGGVRGAARGRERAALAPLPALRANAWRVRTDEGQAGCGAPHAAASIPRWHRFLHRAQTRGACVRYAYLALTQAVRRAQHLAGEERGASEVRGAARGRERAALAPLPALRAHARDGECAQLCTERWLVEPDEAPPAPPAPPAGAPTLSTLAETEDNETSYSNLESGIILKYLSIKLDCRDIQAVRRLGKKGERPRPVT</sequence>
<organism evidence="1 2">
    <name type="scientific">Operophtera brumata</name>
    <name type="common">Winter moth</name>
    <name type="synonym">Phalaena brumata</name>
    <dbReference type="NCBI Taxonomy" id="104452"/>
    <lineage>
        <taxon>Eukaryota</taxon>
        <taxon>Metazoa</taxon>
        <taxon>Ecdysozoa</taxon>
        <taxon>Arthropoda</taxon>
        <taxon>Hexapoda</taxon>
        <taxon>Insecta</taxon>
        <taxon>Pterygota</taxon>
        <taxon>Neoptera</taxon>
        <taxon>Endopterygota</taxon>
        <taxon>Lepidoptera</taxon>
        <taxon>Glossata</taxon>
        <taxon>Ditrysia</taxon>
        <taxon>Geometroidea</taxon>
        <taxon>Geometridae</taxon>
        <taxon>Larentiinae</taxon>
        <taxon>Operophtera</taxon>
    </lineage>
</organism>